<evidence type="ECO:0000256" key="1">
    <source>
        <dbReference type="SAM" id="MobiDB-lite"/>
    </source>
</evidence>
<organism evidence="2 3">
    <name type="scientific">Malus baccata</name>
    <name type="common">Siberian crab apple</name>
    <name type="synonym">Pyrus baccata</name>
    <dbReference type="NCBI Taxonomy" id="106549"/>
    <lineage>
        <taxon>Eukaryota</taxon>
        <taxon>Viridiplantae</taxon>
        <taxon>Streptophyta</taxon>
        <taxon>Embryophyta</taxon>
        <taxon>Tracheophyta</taxon>
        <taxon>Spermatophyta</taxon>
        <taxon>Magnoliopsida</taxon>
        <taxon>eudicotyledons</taxon>
        <taxon>Gunneridae</taxon>
        <taxon>Pentapetalae</taxon>
        <taxon>rosids</taxon>
        <taxon>fabids</taxon>
        <taxon>Rosales</taxon>
        <taxon>Rosaceae</taxon>
        <taxon>Amygdaloideae</taxon>
        <taxon>Maleae</taxon>
        <taxon>Malus</taxon>
    </lineage>
</organism>
<gene>
    <name evidence="2" type="ORF">C1H46_012902</name>
</gene>
<feature type="region of interest" description="Disordered" evidence="1">
    <location>
        <begin position="25"/>
        <end position="59"/>
    </location>
</feature>
<dbReference type="EMBL" id="VIEB01000193">
    <property type="protein sequence ID" value="TQE01539.1"/>
    <property type="molecule type" value="Genomic_DNA"/>
</dbReference>
<name>A0A540MRW6_MALBA</name>
<comment type="caution">
    <text evidence="2">The sequence shown here is derived from an EMBL/GenBank/DDBJ whole genome shotgun (WGS) entry which is preliminary data.</text>
</comment>
<accession>A0A540MRW6</accession>
<evidence type="ECO:0000313" key="3">
    <source>
        <dbReference type="Proteomes" id="UP000315295"/>
    </source>
</evidence>
<evidence type="ECO:0000313" key="2">
    <source>
        <dbReference type="EMBL" id="TQE01539.1"/>
    </source>
</evidence>
<dbReference type="Proteomes" id="UP000315295">
    <property type="component" value="Unassembled WGS sequence"/>
</dbReference>
<dbReference type="AlphaFoldDB" id="A0A540MRW6"/>
<proteinExistence type="predicted"/>
<reference evidence="2 3" key="1">
    <citation type="journal article" date="2019" name="G3 (Bethesda)">
        <title>Sequencing of a Wild Apple (Malus baccata) Genome Unravels the Differences Between Cultivated and Wild Apple Species Regarding Disease Resistance and Cold Tolerance.</title>
        <authorList>
            <person name="Chen X."/>
        </authorList>
    </citation>
    <scope>NUCLEOTIDE SEQUENCE [LARGE SCALE GENOMIC DNA]</scope>
    <source>
        <strain evidence="3">cv. Shandingzi</strain>
        <tissue evidence="2">Leaves</tissue>
    </source>
</reference>
<feature type="compositionally biased region" description="Basic and acidic residues" evidence="1">
    <location>
        <begin position="25"/>
        <end position="35"/>
    </location>
</feature>
<keyword evidence="3" id="KW-1185">Reference proteome</keyword>
<sequence>MLDMITTDNPTAMVCMRLACSVSYSDEKGSSDRGGRGGRKQAPGRGGRKRAPGEGCTGVADEPCYIHLCWSISPEMKYQNHGD</sequence>
<protein>
    <submittedName>
        <fullName evidence="2">Uncharacterized protein</fullName>
    </submittedName>
</protein>